<comment type="caution">
    <text evidence="1">The sequence shown here is derived from an EMBL/GenBank/DDBJ whole genome shotgun (WGS) entry which is preliminary data.</text>
</comment>
<name>A0AAW1TSI7_9CUCU</name>
<accession>A0AAW1TSI7</accession>
<protein>
    <submittedName>
        <fullName evidence="1">Uncharacterized protein</fullName>
    </submittedName>
</protein>
<evidence type="ECO:0000313" key="2">
    <source>
        <dbReference type="Proteomes" id="UP001431783"/>
    </source>
</evidence>
<sequence>MTKLVKDLEKHIEKNTKVEIKDITQRMKRQMLVFNKEQTTNWIDKNKYEKVEIPTYDVDIQADIKKQSREIGTQTTPWMRNGQNESLKTLSGVTTLEDFLSIENKEWDEKIFTNTEVILGNPLNTEEGIVKVVFVNKKEPSMNRSIQKLFKERFPMLGQPEEDIEILEQITRNRKQTSEIKQKIIKMIYQEDDRSIWEVLEKLRNETVDDEKIAIHYINEMSIERFRK</sequence>
<reference evidence="1 2" key="1">
    <citation type="submission" date="2023-03" db="EMBL/GenBank/DDBJ databases">
        <title>Genome insight into feeding habits of ladybird beetles.</title>
        <authorList>
            <person name="Li H.-S."/>
            <person name="Huang Y.-H."/>
            <person name="Pang H."/>
        </authorList>
    </citation>
    <scope>NUCLEOTIDE SEQUENCE [LARGE SCALE GENOMIC DNA]</scope>
    <source>
        <strain evidence="1">SYSU_2023b</strain>
        <tissue evidence="1">Whole body</tissue>
    </source>
</reference>
<evidence type="ECO:0000313" key="1">
    <source>
        <dbReference type="EMBL" id="KAK9874526.1"/>
    </source>
</evidence>
<proteinExistence type="predicted"/>
<dbReference type="AlphaFoldDB" id="A0AAW1TSI7"/>
<dbReference type="EMBL" id="JARQZJ010000032">
    <property type="protein sequence ID" value="KAK9874526.1"/>
    <property type="molecule type" value="Genomic_DNA"/>
</dbReference>
<organism evidence="1 2">
    <name type="scientific">Henosepilachna vigintioctopunctata</name>
    <dbReference type="NCBI Taxonomy" id="420089"/>
    <lineage>
        <taxon>Eukaryota</taxon>
        <taxon>Metazoa</taxon>
        <taxon>Ecdysozoa</taxon>
        <taxon>Arthropoda</taxon>
        <taxon>Hexapoda</taxon>
        <taxon>Insecta</taxon>
        <taxon>Pterygota</taxon>
        <taxon>Neoptera</taxon>
        <taxon>Endopterygota</taxon>
        <taxon>Coleoptera</taxon>
        <taxon>Polyphaga</taxon>
        <taxon>Cucujiformia</taxon>
        <taxon>Coccinelloidea</taxon>
        <taxon>Coccinellidae</taxon>
        <taxon>Epilachninae</taxon>
        <taxon>Epilachnini</taxon>
        <taxon>Henosepilachna</taxon>
    </lineage>
</organism>
<keyword evidence="2" id="KW-1185">Reference proteome</keyword>
<dbReference type="Proteomes" id="UP001431783">
    <property type="component" value="Unassembled WGS sequence"/>
</dbReference>
<gene>
    <name evidence="1" type="ORF">WA026_005370</name>
</gene>